<dbReference type="InterPro" id="IPR029044">
    <property type="entry name" value="Nucleotide-diphossugar_trans"/>
</dbReference>
<keyword evidence="2" id="KW-1185">Reference proteome</keyword>
<evidence type="ECO:0000313" key="1">
    <source>
        <dbReference type="EMBL" id="OZC03430.1"/>
    </source>
</evidence>
<evidence type="ECO:0000313" key="2">
    <source>
        <dbReference type="Proteomes" id="UP000216446"/>
    </source>
</evidence>
<dbReference type="InParanoid" id="A0A259U0F4"/>
<dbReference type="PANTHER" id="PTHR21485">
    <property type="entry name" value="HAD SUPERFAMILY MEMBERS CMAS AND KDSC"/>
    <property type="match status" value="1"/>
</dbReference>
<dbReference type="EMBL" id="MQWB01000001">
    <property type="protein sequence ID" value="OZC03430.1"/>
    <property type="molecule type" value="Genomic_DNA"/>
</dbReference>
<dbReference type="Gene3D" id="3.90.550.10">
    <property type="entry name" value="Spore Coat Polysaccharide Biosynthesis Protein SpsA, Chain A"/>
    <property type="match status" value="1"/>
</dbReference>
<dbReference type="InterPro" id="IPR003329">
    <property type="entry name" value="Cytidylyl_trans"/>
</dbReference>
<reference evidence="1 2" key="1">
    <citation type="submission" date="2016-11" db="EMBL/GenBank/DDBJ databases">
        <title>Study of marine rhodopsin-containing bacteria.</title>
        <authorList>
            <person name="Yoshizawa S."/>
            <person name="Kumagai Y."/>
            <person name="Kogure K."/>
        </authorList>
    </citation>
    <scope>NUCLEOTIDE SEQUENCE [LARGE SCALE GENOMIC DNA]</scope>
    <source>
        <strain evidence="1 2">SG-29</strain>
    </source>
</reference>
<dbReference type="CDD" id="cd02513">
    <property type="entry name" value="CMP-NeuAc_Synthase"/>
    <property type="match status" value="1"/>
</dbReference>
<dbReference type="PANTHER" id="PTHR21485:SF6">
    <property type="entry name" value="N-ACYLNEURAMINATE CYTIDYLYLTRANSFERASE-RELATED"/>
    <property type="match status" value="1"/>
</dbReference>
<dbReference type="Proteomes" id="UP000216446">
    <property type="component" value="Unassembled WGS sequence"/>
</dbReference>
<dbReference type="FunCoup" id="A0A259U0F4">
    <property type="interactions" value="387"/>
</dbReference>
<keyword evidence="1" id="KW-0966">Cell projection</keyword>
<dbReference type="Pfam" id="PF02348">
    <property type="entry name" value="CTP_transf_3"/>
    <property type="match status" value="1"/>
</dbReference>
<dbReference type="SUPFAM" id="SSF53448">
    <property type="entry name" value="Nucleotide-diphospho-sugar transferases"/>
    <property type="match status" value="1"/>
</dbReference>
<accession>A0A259U0F4</accession>
<proteinExistence type="predicted"/>
<dbReference type="GO" id="GO:0008781">
    <property type="term" value="F:N-acylneuraminate cytidylyltransferase activity"/>
    <property type="evidence" value="ECO:0007669"/>
    <property type="project" value="TreeGrafter"/>
</dbReference>
<dbReference type="OrthoDB" id="9805604at2"/>
<name>A0A259U0F4_9BACT</name>
<dbReference type="RefSeq" id="WP_094548781.1">
    <property type="nucleotide sequence ID" value="NZ_MQWB01000001.1"/>
</dbReference>
<sequence length="236" mass="25742">MTRLCTICARGGSKGVEGKNLMDLGGKPLLAHSIEQALASGLFGVVAVSSDSEAILQVASEWGAEVIIKRPGHLATDRAPKVPVIQHAVQTAEAETGMHYDTLVDLDATSPLRVPADIVGAVGLLETRGVSQVITAMPARRSPYFNLVELDAAGHVQLSKRLDSSVSRRQDAPACFDMNASVYVWTREGLTNWQSPFNPDTLLYEMPEERSVDVDSPLDAEWVRFLYESRDTRSYD</sequence>
<gene>
    <name evidence="1" type="ORF">BSZ36_10825</name>
</gene>
<protein>
    <submittedName>
        <fullName evidence="1">Flagellar modification protein B</fullName>
    </submittedName>
</protein>
<keyword evidence="1" id="KW-0282">Flagellum</keyword>
<comment type="caution">
    <text evidence="1">The sequence shown here is derived from an EMBL/GenBank/DDBJ whole genome shotgun (WGS) entry which is preliminary data.</text>
</comment>
<organism evidence="1 2">
    <name type="scientific">Rubricoccus marinus</name>
    <dbReference type="NCBI Taxonomy" id="716817"/>
    <lineage>
        <taxon>Bacteria</taxon>
        <taxon>Pseudomonadati</taxon>
        <taxon>Rhodothermota</taxon>
        <taxon>Rhodothermia</taxon>
        <taxon>Rhodothermales</taxon>
        <taxon>Rubricoccaceae</taxon>
        <taxon>Rubricoccus</taxon>
    </lineage>
</organism>
<dbReference type="AlphaFoldDB" id="A0A259U0F4"/>
<dbReference type="InterPro" id="IPR050793">
    <property type="entry name" value="CMP-NeuNAc_synthase"/>
</dbReference>
<keyword evidence="1" id="KW-0969">Cilium</keyword>